<dbReference type="NCBIfam" id="TIGR04145">
    <property type="entry name" value="Firmicu_CTERM"/>
    <property type="match status" value="1"/>
</dbReference>
<evidence type="ECO:0000313" key="4">
    <source>
        <dbReference type="Proteomes" id="UP000606193"/>
    </source>
</evidence>
<evidence type="ECO:0008006" key="5">
    <source>
        <dbReference type="Google" id="ProtNLM"/>
    </source>
</evidence>
<keyword evidence="2" id="KW-0732">Signal</keyword>
<keyword evidence="4" id="KW-1185">Reference proteome</keyword>
<evidence type="ECO:0000256" key="1">
    <source>
        <dbReference type="SAM" id="Phobius"/>
    </source>
</evidence>
<dbReference type="EMBL" id="JACRSX010000011">
    <property type="protein sequence ID" value="MBC8562698.1"/>
    <property type="molecule type" value="Genomic_DNA"/>
</dbReference>
<evidence type="ECO:0000256" key="2">
    <source>
        <dbReference type="SAM" id="SignalP"/>
    </source>
</evidence>
<comment type="caution">
    <text evidence="3">The sequence shown here is derived from an EMBL/GenBank/DDBJ whole genome shotgun (WGS) entry which is preliminary data.</text>
</comment>
<sequence>MRKRMLNRFKRIYDKGRIFAGAAVVALAAIGVHSVTTAQVAAAVNVSVDGDPKEWTGVEMQSSTDSAVAKWAVMQDEDYVYFYVQQNGGNEYGLPITNTFVSIKYQSGQGGSHTQIRFANMMKEFKDAWYGDIDGARGVYSPSKEADKYEIEFAVPKTFFVEEDYTITYCGSSVESTDIKDVKELAQPTPTTAVYQGITIDGTFTDWDAVAKKQVEDQWIRETAAVFDGDYLYLYVKEQETGSATGAGSSSNGKYTIYTDLGRHTTFQLRKDHIEGIDGAKVSYSNRQYEIAIPASAIRQYKETISFGYYMDEDVLIDNIANRKEDTQIDKNFYKIVYDGKYSDWDYYPHQLIQYSTSGGVGNDAEAALYMDGTTLYGHVLSMLHMNEKEFQPFTIRVNENDNTAINFRLVAVDKDGNIDKDCKLDHLDAGTYEYYLWDLNSGSTAANISDKDAPVYGKMYLTVNQTAEGKSVSDEVEYQVDLEKLADHFGIDASDMKLIQAQYINIGQEWVSIAGTSTGTWLGLVLCGLSVLAVFGYRKFKRKVV</sequence>
<proteinExistence type="predicted"/>
<dbReference type="RefSeq" id="WP_249297993.1">
    <property type="nucleotide sequence ID" value="NZ_JACRSX010000011.1"/>
</dbReference>
<feature type="transmembrane region" description="Helical" evidence="1">
    <location>
        <begin position="520"/>
        <end position="538"/>
    </location>
</feature>
<dbReference type="InterPro" id="IPR026409">
    <property type="entry name" value="Firmicu_CTERM"/>
</dbReference>
<gene>
    <name evidence="3" type="ORF">H8704_08685</name>
</gene>
<dbReference type="Proteomes" id="UP000606193">
    <property type="component" value="Unassembled WGS sequence"/>
</dbReference>
<accession>A0ABR7N244</accession>
<name>A0ABR7N244_9FIRM</name>
<feature type="signal peptide" evidence="2">
    <location>
        <begin position="1"/>
        <end position="28"/>
    </location>
</feature>
<feature type="chain" id="PRO_5045209247" description="Firmicu-CTERM sorting domain-containing protein" evidence="2">
    <location>
        <begin position="29"/>
        <end position="546"/>
    </location>
</feature>
<reference evidence="3 4" key="1">
    <citation type="submission" date="2020-08" db="EMBL/GenBank/DDBJ databases">
        <title>Genome public.</title>
        <authorList>
            <person name="Liu C."/>
            <person name="Sun Q."/>
        </authorList>
    </citation>
    <scope>NUCLEOTIDE SEQUENCE [LARGE SCALE GENOMIC DNA]</scope>
    <source>
        <strain evidence="3 4">NSJ-37</strain>
    </source>
</reference>
<keyword evidence="1" id="KW-0472">Membrane</keyword>
<keyword evidence="1" id="KW-1133">Transmembrane helix</keyword>
<organism evidence="3 4">
    <name type="scientific">Jutongia huaianensis</name>
    <dbReference type="NCBI Taxonomy" id="2763668"/>
    <lineage>
        <taxon>Bacteria</taxon>
        <taxon>Bacillati</taxon>
        <taxon>Bacillota</taxon>
        <taxon>Clostridia</taxon>
        <taxon>Lachnospirales</taxon>
        <taxon>Lachnospiraceae</taxon>
        <taxon>Jutongia</taxon>
    </lineage>
</organism>
<protein>
    <recommendedName>
        <fullName evidence="5">Firmicu-CTERM sorting domain-containing protein</fullName>
    </recommendedName>
</protein>
<evidence type="ECO:0000313" key="3">
    <source>
        <dbReference type="EMBL" id="MBC8562698.1"/>
    </source>
</evidence>
<keyword evidence="1" id="KW-0812">Transmembrane</keyword>